<evidence type="ECO:0000256" key="1">
    <source>
        <dbReference type="SAM" id="Phobius"/>
    </source>
</evidence>
<comment type="caution">
    <text evidence="2">The sequence shown here is derived from an EMBL/GenBank/DDBJ whole genome shotgun (WGS) entry which is preliminary data.</text>
</comment>
<keyword evidence="3" id="KW-1185">Reference proteome</keyword>
<sequence length="82" mass="9035">MAALFAGYWVAWGSTAFLTWALPMSRANRVTTASLLCFAVWTVAAMYAFAARSAWHAWWMLLLIGAALYAPALMFAAEAMRP</sequence>
<name>A0A4U5K114_9GAMM</name>
<evidence type="ECO:0000313" key="3">
    <source>
        <dbReference type="Proteomes" id="UP000308707"/>
    </source>
</evidence>
<dbReference type="Proteomes" id="UP000308707">
    <property type="component" value="Unassembled WGS sequence"/>
</dbReference>
<feature type="transmembrane region" description="Helical" evidence="1">
    <location>
        <begin position="56"/>
        <end position="77"/>
    </location>
</feature>
<protein>
    <submittedName>
        <fullName evidence="2">DUF3649 domain-containing protein</fullName>
    </submittedName>
</protein>
<keyword evidence="1" id="KW-1133">Transmembrane helix</keyword>
<reference evidence="2 3" key="1">
    <citation type="submission" date="2019-04" db="EMBL/GenBank/DDBJ databases">
        <title>Reference strain of H23.</title>
        <authorList>
            <person name="Luo X."/>
        </authorList>
    </citation>
    <scope>NUCLEOTIDE SEQUENCE [LARGE SCALE GENOMIC DNA]</scope>
    <source>
        <strain evidence="2 3">H23</strain>
    </source>
</reference>
<organism evidence="2 3">
    <name type="scientific">Luteimonas gilva</name>
    <dbReference type="NCBI Taxonomy" id="2572684"/>
    <lineage>
        <taxon>Bacteria</taxon>
        <taxon>Pseudomonadati</taxon>
        <taxon>Pseudomonadota</taxon>
        <taxon>Gammaproteobacteria</taxon>
        <taxon>Lysobacterales</taxon>
        <taxon>Lysobacteraceae</taxon>
        <taxon>Luteimonas</taxon>
    </lineage>
</organism>
<dbReference type="AlphaFoldDB" id="A0A4U5K114"/>
<keyword evidence="1" id="KW-0812">Transmembrane</keyword>
<dbReference type="OrthoDB" id="6025681at2"/>
<keyword evidence="1" id="KW-0472">Membrane</keyword>
<dbReference type="EMBL" id="SZUA01000001">
    <property type="protein sequence ID" value="TKR34277.1"/>
    <property type="molecule type" value="Genomic_DNA"/>
</dbReference>
<feature type="transmembrane region" description="Helical" evidence="1">
    <location>
        <begin position="30"/>
        <end position="50"/>
    </location>
</feature>
<evidence type="ECO:0000313" key="2">
    <source>
        <dbReference type="EMBL" id="TKR34277.1"/>
    </source>
</evidence>
<accession>A0A4U5K114</accession>
<feature type="transmembrane region" description="Helical" evidence="1">
    <location>
        <begin position="6"/>
        <end position="23"/>
    </location>
</feature>
<gene>
    <name evidence="2" type="ORF">FCE95_06265</name>
</gene>
<proteinExistence type="predicted"/>